<evidence type="ECO:0000313" key="2">
    <source>
        <dbReference type="EMBL" id="MBB5283603.1"/>
    </source>
</evidence>
<feature type="transmembrane region" description="Helical" evidence="1">
    <location>
        <begin position="42"/>
        <end position="62"/>
    </location>
</feature>
<keyword evidence="1" id="KW-1133">Transmembrane helix</keyword>
<accession>A0A840TQT7</accession>
<dbReference type="EMBL" id="JACHGF010000002">
    <property type="protein sequence ID" value="MBB5283603.1"/>
    <property type="molecule type" value="Genomic_DNA"/>
</dbReference>
<protein>
    <submittedName>
        <fullName evidence="2">ABC-type amino acid transport system permease subunit</fullName>
    </submittedName>
</protein>
<feature type="transmembrane region" description="Helical" evidence="1">
    <location>
        <begin position="12"/>
        <end position="36"/>
    </location>
</feature>
<name>A0A840TQT7_9BACT</name>
<sequence length="74" mass="7882">MKAKLSREGLLVLLVGGTPVLVFLELTGFGWIAALVRQPSDLAVLAGVLALALFGLGNYLLVKLIVNQFKRTSS</sequence>
<dbReference type="RefSeq" id="WP_184173131.1">
    <property type="nucleotide sequence ID" value="NZ_JACHGF010000002.1"/>
</dbReference>
<comment type="caution">
    <text evidence="2">The sequence shown here is derived from an EMBL/GenBank/DDBJ whole genome shotgun (WGS) entry which is preliminary data.</text>
</comment>
<keyword evidence="3" id="KW-1185">Reference proteome</keyword>
<keyword evidence="1" id="KW-0812">Transmembrane</keyword>
<organism evidence="2 3">
    <name type="scientific">Rhabdobacter roseus</name>
    <dbReference type="NCBI Taxonomy" id="1655419"/>
    <lineage>
        <taxon>Bacteria</taxon>
        <taxon>Pseudomonadati</taxon>
        <taxon>Bacteroidota</taxon>
        <taxon>Cytophagia</taxon>
        <taxon>Cytophagales</taxon>
        <taxon>Cytophagaceae</taxon>
        <taxon>Rhabdobacter</taxon>
    </lineage>
</organism>
<proteinExistence type="predicted"/>
<reference evidence="2 3" key="1">
    <citation type="submission" date="2020-08" db="EMBL/GenBank/DDBJ databases">
        <title>Genomic Encyclopedia of Type Strains, Phase IV (KMG-IV): sequencing the most valuable type-strain genomes for metagenomic binning, comparative biology and taxonomic classification.</title>
        <authorList>
            <person name="Goeker M."/>
        </authorList>
    </citation>
    <scope>NUCLEOTIDE SEQUENCE [LARGE SCALE GENOMIC DNA]</scope>
    <source>
        <strain evidence="2 3">DSM 105074</strain>
    </source>
</reference>
<dbReference type="Proteomes" id="UP000557307">
    <property type="component" value="Unassembled WGS sequence"/>
</dbReference>
<keyword evidence="1" id="KW-0472">Membrane</keyword>
<dbReference type="AlphaFoldDB" id="A0A840TQT7"/>
<evidence type="ECO:0000256" key="1">
    <source>
        <dbReference type="SAM" id="Phobius"/>
    </source>
</evidence>
<evidence type="ECO:0000313" key="3">
    <source>
        <dbReference type="Proteomes" id="UP000557307"/>
    </source>
</evidence>
<gene>
    <name evidence="2" type="ORF">HNQ92_001729</name>
</gene>